<protein>
    <recommendedName>
        <fullName evidence="3">YrzI family small protein</fullName>
    </recommendedName>
</protein>
<dbReference type="RefSeq" id="WP_253054428.1">
    <property type="nucleotide sequence ID" value="NZ_JAMXWN010000007.1"/>
</dbReference>
<dbReference type="EMBL" id="JBHSTQ010000001">
    <property type="protein sequence ID" value="MFC6385289.1"/>
    <property type="molecule type" value="Genomic_DNA"/>
</dbReference>
<comment type="caution">
    <text evidence="1">The sequence shown here is derived from an EMBL/GenBank/DDBJ whole genome shotgun (WGS) entry which is preliminary data.</text>
</comment>
<name>A0ABW1WCR3_9BACL</name>
<evidence type="ECO:0008006" key="3">
    <source>
        <dbReference type="Google" id="ProtNLM"/>
    </source>
</evidence>
<organism evidence="1 2">
    <name type="scientific">Sporolactobacillus kofuensis</name>
    <dbReference type="NCBI Taxonomy" id="269672"/>
    <lineage>
        <taxon>Bacteria</taxon>
        <taxon>Bacillati</taxon>
        <taxon>Bacillota</taxon>
        <taxon>Bacilli</taxon>
        <taxon>Bacillales</taxon>
        <taxon>Sporolactobacillaceae</taxon>
        <taxon>Sporolactobacillus</taxon>
    </lineage>
</organism>
<proteinExistence type="predicted"/>
<evidence type="ECO:0000313" key="1">
    <source>
        <dbReference type="EMBL" id="MFC6385289.1"/>
    </source>
</evidence>
<keyword evidence="2" id="KW-1185">Reference proteome</keyword>
<evidence type="ECO:0000313" key="2">
    <source>
        <dbReference type="Proteomes" id="UP001596267"/>
    </source>
</evidence>
<gene>
    <name evidence="1" type="ORF">ACFP7A_01640</name>
</gene>
<dbReference type="Proteomes" id="UP001596267">
    <property type="component" value="Unassembled WGS sequence"/>
</dbReference>
<sequence>MQDASVTFNMPIDQAGFLKKKIPKEKGGDMMFTFHVFALTFTLSINHSQSAQQQYEDRKRIDALRNKIIDKRFEHRRYIR</sequence>
<reference evidence="2" key="1">
    <citation type="journal article" date="2019" name="Int. J. Syst. Evol. Microbiol.">
        <title>The Global Catalogue of Microorganisms (GCM) 10K type strain sequencing project: providing services to taxonomists for standard genome sequencing and annotation.</title>
        <authorList>
            <consortium name="The Broad Institute Genomics Platform"/>
            <consortium name="The Broad Institute Genome Sequencing Center for Infectious Disease"/>
            <person name="Wu L."/>
            <person name="Ma J."/>
        </authorList>
    </citation>
    <scope>NUCLEOTIDE SEQUENCE [LARGE SCALE GENOMIC DNA]</scope>
    <source>
        <strain evidence="2">CCUG 42001</strain>
    </source>
</reference>
<accession>A0ABW1WCR3</accession>